<evidence type="ECO:0000313" key="2">
    <source>
        <dbReference type="EMBL" id="ORC45962.1"/>
    </source>
</evidence>
<keyword evidence="1" id="KW-1133">Transmembrane helix</keyword>
<proteinExistence type="predicted"/>
<accession>A0A1X0MHD2</accession>
<name>A0A1X0MHD2_9PSED</name>
<keyword evidence="1" id="KW-0472">Membrane</keyword>
<dbReference type="Proteomes" id="UP000192815">
    <property type="component" value="Unassembled WGS sequence"/>
</dbReference>
<organism evidence="2 3">
    <name type="scientific">Pseudomonas floridensis</name>
    <dbReference type="NCBI Taxonomy" id="1958950"/>
    <lineage>
        <taxon>Bacteria</taxon>
        <taxon>Pseudomonadati</taxon>
        <taxon>Pseudomonadota</taxon>
        <taxon>Gammaproteobacteria</taxon>
        <taxon>Pseudomonadales</taxon>
        <taxon>Pseudomonadaceae</taxon>
        <taxon>Pseudomonas</taxon>
    </lineage>
</organism>
<gene>
    <name evidence="2" type="ORF">BZK31_28705</name>
</gene>
<evidence type="ECO:0000313" key="3">
    <source>
        <dbReference type="Proteomes" id="UP000192815"/>
    </source>
</evidence>
<protein>
    <submittedName>
        <fullName evidence="2">Uncharacterized protein</fullName>
    </submittedName>
</protein>
<reference evidence="3" key="1">
    <citation type="submission" date="2017-02" db="EMBL/GenBank/DDBJ databases">
        <title>Pseudomonas floridae sp. nov., a novel pathogenic bacterial species isolated from tomato.</title>
        <authorList>
            <person name="Timilsina S."/>
            <person name="Vallad G.E."/>
            <person name="Jones J.B."/>
        </authorList>
    </citation>
    <scope>NUCLEOTIDE SEQUENCE [LARGE SCALE GENOMIC DNA]</scope>
    <source>
        <strain evidence="3">GEV388</strain>
    </source>
</reference>
<dbReference type="EMBL" id="MUIO01000247">
    <property type="protein sequence ID" value="ORC45962.1"/>
    <property type="molecule type" value="Genomic_DNA"/>
</dbReference>
<comment type="caution">
    <text evidence="2">The sequence shown here is derived from an EMBL/GenBank/DDBJ whole genome shotgun (WGS) entry which is preliminary data.</text>
</comment>
<feature type="non-terminal residue" evidence="2">
    <location>
        <position position="211"/>
    </location>
</feature>
<keyword evidence="3" id="KW-1185">Reference proteome</keyword>
<dbReference type="OrthoDB" id="2664633at2"/>
<keyword evidence="1" id="KW-0812">Transmembrane</keyword>
<dbReference type="AlphaFoldDB" id="A0A1X0MHD2"/>
<sequence length="211" mass="22198">MTTMSDPAFQEKVVAEIARLAGIDLTSVEVLDQKLQADNKATSPGAVELPPIPVTTSDEEKLTSAQETLRSMASINQYIQEHPEQQEAVSVLVAVAQGPKGLVQLAVFNAVSETPLGQNIGQKLAEYGDVLGEQIANAMEGETIKKDDNTGAYLIGGGVLTAGILTGMLVSGKAIAKSRTISAEMKADPYHADWKNYTGTDRGVGADVVKG</sequence>
<feature type="transmembrane region" description="Helical" evidence="1">
    <location>
        <begin position="152"/>
        <end position="176"/>
    </location>
</feature>
<evidence type="ECO:0000256" key="1">
    <source>
        <dbReference type="SAM" id="Phobius"/>
    </source>
</evidence>
<dbReference type="RefSeq" id="WP_157900838.1">
    <property type="nucleotide sequence ID" value="NZ_MUIO01000247.1"/>
</dbReference>